<evidence type="ECO:0000313" key="2">
    <source>
        <dbReference type="Proteomes" id="UP000254340"/>
    </source>
</evidence>
<reference evidence="1 2" key="1">
    <citation type="submission" date="2018-06" db="EMBL/GenBank/DDBJ databases">
        <authorList>
            <consortium name="Pathogen Informatics"/>
            <person name="Doyle S."/>
        </authorList>
    </citation>
    <scope>NUCLEOTIDE SEQUENCE [LARGE SCALE GENOMIC DNA]</scope>
    <source>
        <strain evidence="1 2">NCTC5047</strain>
    </source>
</reference>
<sequence length="44" mass="4841">MVLVSVFQRISVLFAVLVVMKAHGFTQWDIEQAHQLSGLCLAPG</sequence>
<dbReference type="Proteomes" id="UP000254340">
    <property type="component" value="Unassembled WGS sequence"/>
</dbReference>
<dbReference type="EMBL" id="UGLH01000006">
    <property type="protein sequence ID" value="STT84674.1"/>
    <property type="molecule type" value="Genomic_DNA"/>
</dbReference>
<dbReference type="AlphaFoldDB" id="A0A377XRW0"/>
<gene>
    <name evidence="1" type="ORF">NCTC5047_05732</name>
</gene>
<proteinExistence type="predicted"/>
<protein>
    <submittedName>
        <fullName evidence="1">Uncharacterized protein</fullName>
    </submittedName>
</protein>
<evidence type="ECO:0000313" key="1">
    <source>
        <dbReference type="EMBL" id="STT84674.1"/>
    </source>
</evidence>
<organism evidence="1 2">
    <name type="scientific">Klebsiella pneumoniae</name>
    <dbReference type="NCBI Taxonomy" id="573"/>
    <lineage>
        <taxon>Bacteria</taxon>
        <taxon>Pseudomonadati</taxon>
        <taxon>Pseudomonadota</taxon>
        <taxon>Gammaproteobacteria</taxon>
        <taxon>Enterobacterales</taxon>
        <taxon>Enterobacteriaceae</taxon>
        <taxon>Klebsiella/Raoultella group</taxon>
        <taxon>Klebsiella</taxon>
        <taxon>Klebsiella pneumoniae complex</taxon>
    </lineage>
</organism>
<name>A0A377XRW0_KLEPN</name>
<accession>A0A377XRW0</accession>